<evidence type="ECO:0000313" key="2">
    <source>
        <dbReference type="EMBL" id="AFZ66835.1"/>
    </source>
</evidence>
<keyword evidence="3" id="KW-1185">Reference proteome</keyword>
<dbReference type="CDD" id="cd08288">
    <property type="entry name" value="MDR_yhdh"/>
    <property type="match status" value="1"/>
</dbReference>
<sequence>MTTAVPDAFRALILSQQDGTVQASLRDDLPTSELPEGDVLVAVEASSLNYKDGLAVLGRPGVVRSYPMVPGIDLAGTVLESSDERHQQGERVLVTGWGMGERHWGGYAELARVPADWLIRIPERFSARDAMAVGTAGLTAMLCVMALEERGLTPGAGEVVVTGAAGGVGSVAVALLAARGYTVVASTGRAQEQDYLRRLGAHTVIGREELLARRPLERERWAGAVDSVGGDVLAGVLASLRYGASATACGLARSSELPTSVLPFILRGASLLGIDSVMCPAEKRQEAWHRLAGELPGVLLQEGVTEQPLSEVPRLAREILEGRVRGRTVILPRA</sequence>
<reference evidence="3" key="1">
    <citation type="submission" date="2012-03" db="EMBL/GenBank/DDBJ databases">
        <title>Complete sequence of chromosome of Deinococcus peraridilitoris DSM 19664.</title>
        <authorList>
            <person name="Lucas S."/>
            <person name="Copeland A."/>
            <person name="Lapidus A."/>
            <person name="Glavina del Rio T."/>
            <person name="Dalin E."/>
            <person name="Tice H."/>
            <person name="Bruce D."/>
            <person name="Goodwin L."/>
            <person name="Pitluck S."/>
            <person name="Peters L."/>
            <person name="Mikhailova N."/>
            <person name="Lu M."/>
            <person name="Kyrpides N."/>
            <person name="Mavromatis K."/>
            <person name="Ivanova N."/>
            <person name="Brettin T."/>
            <person name="Detter J.C."/>
            <person name="Han C."/>
            <person name="Larimer F."/>
            <person name="Land M."/>
            <person name="Hauser L."/>
            <person name="Markowitz V."/>
            <person name="Cheng J.-F."/>
            <person name="Hugenholtz P."/>
            <person name="Woyke T."/>
            <person name="Wu D."/>
            <person name="Pukall R."/>
            <person name="Steenblock K."/>
            <person name="Brambilla E."/>
            <person name="Klenk H.-P."/>
            <person name="Eisen J.A."/>
        </authorList>
    </citation>
    <scope>NUCLEOTIDE SEQUENCE [LARGE SCALE GENOMIC DNA]</scope>
    <source>
        <strain evidence="3">DSM 19664 / LMG 22246 / CIP 109416 / KR-200</strain>
    </source>
</reference>
<dbReference type="PANTHER" id="PTHR43677:SF1">
    <property type="entry name" value="ACRYLYL-COA REDUCTASE ACUI-RELATED"/>
    <property type="match status" value="1"/>
</dbReference>
<dbReference type="InterPro" id="IPR051397">
    <property type="entry name" value="Zn-ADH-like_protein"/>
</dbReference>
<dbReference type="InterPro" id="IPR013149">
    <property type="entry name" value="ADH-like_C"/>
</dbReference>
<dbReference type="GO" id="GO:0043957">
    <property type="term" value="F:acryloyl-CoA reductase (NADPH) activity"/>
    <property type="evidence" value="ECO:0007669"/>
    <property type="project" value="TreeGrafter"/>
</dbReference>
<dbReference type="PATRIC" id="fig|937777.3.peg.1287"/>
<feature type="domain" description="Enoyl reductase (ER)" evidence="1">
    <location>
        <begin position="19"/>
        <end position="330"/>
    </location>
</feature>
<dbReference type="Gene3D" id="3.90.180.10">
    <property type="entry name" value="Medium-chain alcohol dehydrogenases, catalytic domain"/>
    <property type="match status" value="1"/>
</dbReference>
<dbReference type="STRING" id="937777.Deipe_1285"/>
<dbReference type="InterPro" id="IPR011032">
    <property type="entry name" value="GroES-like_sf"/>
</dbReference>
<protein>
    <submittedName>
        <fullName evidence="2">Putative quinone oxidoreductase, YhdH/YhfP family</fullName>
    </submittedName>
</protein>
<name>L0A1E2_DEIPD</name>
<dbReference type="InterPro" id="IPR013154">
    <property type="entry name" value="ADH-like_N"/>
</dbReference>
<dbReference type="InterPro" id="IPR020843">
    <property type="entry name" value="ER"/>
</dbReference>
<dbReference type="Proteomes" id="UP000010467">
    <property type="component" value="Chromosome"/>
</dbReference>
<dbReference type="KEGG" id="dpd:Deipe_1285"/>
<dbReference type="RefSeq" id="WP_015235143.1">
    <property type="nucleotide sequence ID" value="NC_019793.1"/>
</dbReference>
<dbReference type="NCBIfam" id="TIGR02823">
    <property type="entry name" value="oxido_YhdH"/>
    <property type="match status" value="1"/>
</dbReference>
<proteinExistence type="predicted"/>
<organism evidence="2 3">
    <name type="scientific">Deinococcus peraridilitoris (strain DSM 19664 / LMG 22246 / CIP 109416 / KR-200)</name>
    <dbReference type="NCBI Taxonomy" id="937777"/>
    <lineage>
        <taxon>Bacteria</taxon>
        <taxon>Thermotogati</taxon>
        <taxon>Deinococcota</taxon>
        <taxon>Deinococci</taxon>
        <taxon>Deinococcales</taxon>
        <taxon>Deinococcaceae</taxon>
        <taxon>Deinococcus</taxon>
    </lineage>
</organism>
<dbReference type="Pfam" id="PF08240">
    <property type="entry name" value="ADH_N"/>
    <property type="match status" value="1"/>
</dbReference>
<dbReference type="Gene3D" id="3.40.50.720">
    <property type="entry name" value="NAD(P)-binding Rossmann-like Domain"/>
    <property type="match status" value="1"/>
</dbReference>
<dbReference type="AlphaFoldDB" id="L0A1E2"/>
<dbReference type="SUPFAM" id="SSF51735">
    <property type="entry name" value="NAD(P)-binding Rossmann-fold domains"/>
    <property type="match status" value="1"/>
</dbReference>
<dbReference type="eggNOG" id="COG0604">
    <property type="taxonomic scope" value="Bacteria"/>
</dbReference>
<dbReference type="EMBL" id="CP003382">
    <property type="protein sequence ID" value="AFZ66835.1"/>
    <property type="molecule type" value="Genomic_DNA"/>
</dbReference>
<dbReference type="OrthoDB" id="9782155at2"/>
<evidence type="ECO:0000259" key="1">
    <source>
        <dbReference type="SMART" id="SM00829"/>
    </source>
</evidence>
<dbReference type="HOGENOM" id="CLU_026673_26_3_0"/>
<evidence type="ECO:0000313" key="3">
    <source>
        <dbReference type="Proteomes" id="UP000010467"/>
    </source>
</evidence>
<gene>
    <name evidence="2" type="ordered locus">Deipe_1285</name>
</gene>
<dbReference type="PANTHER" id="PTHR43677">
    <property type="entry name" value="SHORT-CHAIN DEHYDROGENASE/REDUCTASE"/>
    <property type="match status" value="1"/>
</dbReference>
<accession>L0A1E2</accession>
<dbReference type="SMART" id="SM00829">
    <property type="entry name" value="PKS_ER"/>
    <property type="match status" value="1"/>
</dbReference>
<dbReference type="SUPFAM" id="SSF50129">
    <property type="entry name" value="GroES-like"/>
    <property type="match status" value="1"/>
</dbReference>
<dbReference type="InterPro" id="IPR014188">
    <property type="entry name" value="Acrylyl-CoA_reductase_AcuI"/>
</dbReference>
<dbReference type="InterPro" id="IPR036291">
    <property type="entry name" value="NAD(P)-bd_dom_sf"/>
</dbReference>
<dbReference type="Pfam" id="PF00107">
    <property type="entry name" value="ADH_zinc_N"/>
    <property type="match status" value="1"/>
</dbReference>